<organism evidence="1">
    <name type="scientific">marine sediment metagenome</name>
    <dbReference type="NCBI Taxonomy" id="412755"/>
    <lineage>
        <taxon>unclassified sequences</taxon>
        <taxon>metagenomes</taxon>
        <taxon>ecological metagenomes</taxon>
    </lineage>
</organism>
<dbReference type="EMBL" id="LAZR01014154">
    <property type="protein sequence ID" value="KKM18756.1"/>
    <property type="molecule type" value="Genomic_DNA"/>
</dbReference>
<dbReference type="AlphaFoldDB" id="A0A0F9HTP1"/>
<proteinExistence type="predicted"/>
<reference evidence="1" key="1">
    <citation type="journal article" date="2015" name="Nature">
        <title>Complex archaea that bridge the gap between prokaryotes and eukaryotes.</title>
        <authorList>
            <person name="Spang A."/>
            <person name="Saw J.H."/>
            <person name="Jorgensen S.L."/>
            <person name="Zaremba-Niedzwiedzka K."/>
            <person name="Martijn J."/>
            <person name="Lind A.E."/>
            <person name="van Eijk R."/>
            <person name="Schleper C."/>
            <person name="Guy L."/>
            <person name="Ettema T.J."/>
        </authorList>
    </citation>
    <scope>NUCLEOTIDE SEQUENCE</scope>
</reference>
<name>A0A0F9HTP1_9ZZZZ</name>
<evidence type="ECO:0000313" key="1">
    <source>
        <dbReference type="EMBL" id="KKM18756.1"/>
    </source>
</evidence>
<accession>A0A0F9HTP1</accession>
<gene>
    <name evidence="1" type="ORF">LCGC14_1662570</name>
</gene>
<protein>
    <submittedName>
        <fullName evidence="1">Uncharacterized protein</fullName>
    </submittedName>
</protein>
<sequence length="81" mass="9597">NKSHDGPAYPTLFRTNKNFNLRDILHGVFWELSFHGGPKARDKKREDLMKTIERIDSGEEKLIPWEEVKKSLNWDDEENDI</sequence>
<feature type="non-terminal residue" evidence="1">
    <location>
        <position position="1"/>
    </location>
</feature>
<comment type="caution">
    <text evidence="1">The sequence shown here is derived from an EMBL/GenBank/DDBJ whole genome shotgun (WGS) entry which is preliminary data.</text>
</comment>